<dbReference type="OrthoDB" id="4088450at2"/>
<reference evidence="4 5" key="1">
    <citation type="submission" date="2012-06" db="EMBL/GenBank/DDBJ databases">
        <title>Complete sequence of chromosome of Mycobacterium chubuense NBB4.</title>
        <authorList>
            <consortium name="US DOE Joint Genome Institute"/>
            <person name="Lucas S."/>
            <person name="Han J."/>
            <person name="Lapidus A."/>
            <person name="Cheng J.-F."/>
            <person name="Goodwin L."/>
            <person name="Pitluck S."/>
            <person name="Peters L."/>
            <person name="Mikhailova N."/>
            <person name="Teshima H."/>
            <person name="Detter J.C."/>
            <person name="Han C."/>
            <person name="Tapia R."/>
            <person name="Land M."/>
            <person name="Hauser L."/>
            <person name="Kyrpides N."/>
            <person name="Ivanova N."/>
            <person name="Pagani I."/>
            <person name="Mattes T."/>
            <person name="Holmes A."/>
            <person name="Rutledge P."/>
            <person name="Paulsen I."/>
            <person name="Coleman N."/>
            <person name="Woyke T."/>
        </authorList>
    </citation>
    <scope>NUCLEOTIDE SEQUENCE [LARGE SCALE GENOMIC DNA]</scope>
    <source>
        <strain evidence="4 5">NBB4</strain>
    </source>
</reference>
<evidence type="ECO:0000256" key="1">
    <source>
        <dbReference type="ARBA" id="ARBA00022527"/>
    </source>
</evidence>
<dbReference type="Proteomes" id="UP000006057">
    <property type="component" value="Chromosome"/>
</dbReference>
<dbReference type="RefSeq" id="WP_014815521.1">
    <property type="nucleotide sequence ID" value="NC_018027.1"/>
</dbReference>
<dbReference type="InterPro" id="IPR036890">
    <property type="entry name" value="HATPase_C_sf"/>
</dbReference>
<evidence type="ECO:0000313" key="5">
    <source>
        <dbReference type="Proteomes" id="UP000006057"/>
    </source>
</evidence>
<feature type="domain" description="MEDS" evidence="3">
    <location>
        <begin position="17"/>
        <end position="161"/>
    </location>
</feature>
<keyword evidence="1" id="KW-0418">Kinase</keyword>
<keyword evidence="1" id="KW-0808">Transferase</keyword>
<dbReference type="InterPro" id="IPR050267">
    <property type="entry name" value="Anti-sigma-factor_SerPK"/>
</dbReference>
<accession>I4BID4</accession>
<keyword evidence="5" id="KW-1185">Reference proteome</keyword>
<name>I4BID4_MYCCN</name>
<dbReference type="Pfam" id="PF13581">
    <property type="entry name" value="HATPase_c_2"/>
    <property type="match status" value="1"/>
</dbReference>
<organism evidence="4 5">
    <name type="scientific">Mycolicibacterium chubuense (strain NBB4)</name>
    <name type="common">Mycobacterium chubuense</name>
    <dbReference type="NCBI Taxonomy" id="710421"/>
    <lineage>
        <taxon>Bacteria</taxon>
        <taxon>Bacillati</taxon>
        <taxon>Actinomycetota</taxon>
        <taxon>Actinomycetes</taxon>
        <taxon>Mycobacteriales</taxon>
        <taxon>Mycobacteriaceae</taxon>
        <taxon>Mycolicibacterium</taxon>
    </lineage>
</organism>
<dbReference type="InterPro" id="IPR047718">
    <property type="entry name" value="RsbA-like_anti_sig"/>
</dbReference>
<feature type="domain" description="Histidine kinase/HSP90-like ATPase" evidence="2">
    <location>
        <begin position="202"/>
        <end position="312"/>
    </location>
</feature>
<dbReference type="AlphaFoldDB" id="I4BID4"/>
<dbReference type="HOGENOM" id="CLU_072253_0_0_11"/>
<gene>
    <name evidence="4" type="ordered locus">Mycch_2266</name>
</gene>
<keyword evidence="1" id="KW-0723">Serine/threonine-protein kinase</keyword>
<protein>
    <recommendedName>
        <fullName evidence="6">Anti-sigma regulatory factor</fullName>
    </recommendedName>
</protein>
<dbReference type="NCBIfam" id="NF041045">
    <property type="entry name" value="RsbA_anti_sig"/>
    <property type="match status" value="1"/>
</dbReference>
<sequence length="323" mass="35339">MGVRLLSLAQRRAGPFRHPAFFYDSEQRYVDCLVPFVTDALDDGHAVLVAVPGPNLATLKHALGAAAPEVTMVDMTHTGRNPGGILAGVLNRFADRHAARGVRMIGEPIWDGRSELEYPACVQHEALTNQAFTGRDITMVCPYDQCRLAENCLADACLTHPQLWRCGDPETSSADYAPDDAWHRYNQPLTKGVTAVDFTVRTLADLKNARAFAAAYGKWFGCADDQQSDLALLVSELASESLMYSTGPCSLAFWYHDGYLVCEARDNGRFDDPLSWLRLDAIARTRGIGLMVANAIADLVRCHTAVEGTTVHAYLRCGGFVDA</sequence>
<proteinExistence type="predicted"/>
<dbReference type="InterPro" id="IPR025847">
    <property type="entry name" value="MEDS_domain"/>
</dbReference>
<dbReference type="STRING" id="710421.Mycch_2266"/>
<evidence type="ECO:0000259" key="3">
    <source>
        <dbReference type="Pfam" id="PF14417"/>
    </source>
</evidence>
<dbReference type="PATRIC" id="fig|710421.3.peg.2261"/>
<dbReference type="PANTHER" id="PTHR35526:SF3">
    <property type="entry name" value="ANTI-SIGMA-F FACTOR RSBW"/>
    <property type="match status" value="1"/>
</dbReference>
<dbReference type="KEGG" id="mcb:Mycch_2266"/>
<evidence type="ECO:0008006" key="6">
    <source>
        <dbReference type="Google" id="ProtNLM"/>
    </source>
</evidence>
<dbReference type="Pfam" id="PF14417">
    <property type="entry name" value="MEDS"/>
    <property type="match status" value="1"/>
</dbReference>
<evidence type="ECO:0000313" key="4">
    <source>
        <dbReference type="EMBL" id="AFM17041.1"/>
    </source>
</evidence>
<dbReference type="eggNOG" id="COG2172">
    <property type="taxonomic scope" value="Bacteria"/>
</dbReference>
<evidence type="ECO:0000259" key="2">
    <source>
        <dbReference type="Pfam" id="PF13581"/>
    </source>
</evidence>
<dbReference type="InterPro" id="IPR003594">
    <property type="entry name" value="HATPase_dom"/>
</dbReference>
<dbReference type="GO" id="GO:0004674">
    <property type="term" value="F:protein serine/threonine kinase activity"/>
    <property type="evidence" value="ECO:0007669"/>
    <property type="project" value="UniProtKB-KW"/>
</dbReference>
<dbReference type="PANTHER" id="PTHR35526">
    <property type="entry name" value="ANTI-SIGMA-F FACTOR RSBW-RELATED"/>
    <property type="match status" value="1"/>
</dbReference>
<dbReference type="Gene3D" id="3.30.565.10">
    <property type="entry name" value="Histidine kinase-like ATPase, C-terminal domain"/>
    <property type="match status" value="1"/>
</dbReference>
<dbReference type="EMBL" id="CP003053">
    <property type="protein sequence ID" value="AFM17041.1"/>
    <property type="molecule type" value="Genomic_DNA"/>
</dbReference>